<feature type="region of interest" description="Disordered" evidence="2">
    <location>
        <begin position="125"/>
        <end position="158"/>
    </location>
</feature>
<gene>
    <name evidence="3" type="ORF">HNR67_003351</name>
</gene>
<evidence type="ECO:0000313" key="4">
    <source>
        <dbReference type="Proteomes" id="UP000533598"/>
    </source>
</evidence>
<feature type="coiled-coil region" evidence="1">
    <location>
        <begin position="37"/>
        <end position="89"/>
    </location>
</feature>
<organism evidence="3 4">
    <name type="scientific">Crossiella cryophila</name>
    <dbReference type="NCBI Taxonomy" id="43355"/>
    <lineage>
        <taxon>Bacteria</taxon>
        <taxon>Bacillati</taxon>
        <taxon>Actinomycetota</taxon>
        <taxon>Actinomycetes</taxon>
        <taxon>Pseudonocardiales</taxon>
        <taxon>Pseudonocardiaceae</taxon>
        <taxon>Crossiella</taxon>
    </lineage>
</organism>
<proteinExistence type="predicted"/>
<comment type="caution">
    <text evidence="3">The sequence shown here is derived from an EMBL/GenBank/DDBJ whole genome shotgun (WGS) entry which is preliminary data.</text>
</comment>
<keyword evidence="1" id="KW-0175">Coiled coil</keyword>
<evidence type="ECO:0000256" key="1">
    <source>
        <dbReference type="SAM" id="Coils"/>
    </source>
</evidence>
<dbReference type="RefSeq" id="WP_185003186.1">
    <property type="nucleotide sequence ID" value="NZ_BAAAUI010000085.1"/>
</dbReference>
<protein>
    <submittedName>
        <fullName evidence="3">Uncharacterized protein</fullName>
    </submittedName>
</protein>
<dbReference type="EMBL" id="JACHMH010000001">
    <property type="protein sequence ID" value="MBB4677233.1"/>
    <property type="molecule type" value="Genomic_DNA"/>
</dbReference>
<dbReference type="AlphaFoldDB" id="A0A7W7C9Z0"/>
<feature type="compositionally biased region" description="Pro residues" evidence="2">
    <location>
        <begin position="138"/>
        <end position="151"/>
    </location>
</feature>
<evidence type="ECO:0000313" key="3">
    <source>
        <dbReference type="EMBL" id="MBB4677233.1"/>
    </source>
</evidence>
<name>A0A7W7C9Z0_9PSEU</name>
<reference evidence="3 4" key="1">
    <citation type="submission" date="2020-08" db="EMBL/GenBank/DDBJ databases">
        <title>Sequencing the genomes of 1000 actinobacteria strains.</title>
        <authorList>
            <person name="Klenk H.-P."/>
        </authorList>
    </citation>
    <scope>NUCLEOTIDE SEQUENCE [LARGE SCALE GENOMIC DNA]</scope>
    <source>
        <strain evidence="3 4">DSM 44230</strain>
    </source>
</reference>
<sequence length="370" mass="41535">MGPNTPEQTLLAAMAQWDQMRDGETRQRAERVVQDELHALRARNAELETHLAKHTEQRNADQAVYLDRLHHYEEQVQKLTDQFSECANDRRELSCGVVRLTSHITAGGGNLPTLLRRPDWYRRWAETGPTKPPKKPVAVPPDKPKPTPTSAPKPERWPDLSHSYQDRWGETVLQDLWHGKLWALAHLGRSSTAAERRTLLDKLIEHRLLAVHDPGHADVLTVHDELGDFAVAVGARLGARRQSVAKRVLDTMNTAEPGIRTAVLRALSRAGRDNHFHVHPGKPRELPLISVRPLTGPRLPARWLLPWLADQPELVTNLLNRGQSKDNSVGLIVAVQQHEDGGDDAQWGPLVRAAGYDPAEVKRLWLSPNG</sequence>
<evidence type="ECO:0000256" key="2">
    <source>
        <dbReference type="SAM" id="MobiDB-lite"/>
    </source>
</evidence>
<dbReference type="Proteomes" id="UP000533598">
    <property type="component" value="Unassembled WGS sequence"/>
</dbReference>
<accession>A0A7W7C9Z0</accession>
<keyword evidence="4" id="KW-1185">Reference proteome</keyword>